<evidence type="ECO:0000256" key="9">
    <source>
        <dbReference type="ARBA" id="ARBA00038221"/>
    </source>
</evidence>
<evidence type="ECO:0000256" key="6">
    <source>
        <dbReference type="ARBA" id="ARBA00023157"/>
    </source>
</evidence>
<dbReference type="PANTHER" id="PTHR24100">
    <property type="entry name" value="BUTYROPHILIN"/>
    <property type="match status" value="1"/>
</dbReference>
<reference evidence="12" key="1">
    <citation type="submission" date="2025-08" db="UniProtKB">
        <authorList>
            <consortium name="Ensembl"/>
        </authorList>
    </citation>
    <scope>IDENTIFICATION</scope>
</reference>
<evidence type="ECO:0000256" key="3">
    <source>
        <dbReference type="ARBA" id="ARBA00022729"/>
    </source>
</evidence>
<evidence type="ECO:0000256" key="4">
    <source>
        <dbReference type="ARBA" id="ARBA00022989"/>
    </source>
</evidence>
<dbReference type="GO" id="GO:0001817">
    <property type="term" value="P:regulation of cytokine production"/>
    <property type="evidence" value="ECO:0007669"/>
    <property type="project" value="TreeGrafter"/>
</dbReference>
<dbReference type="FunFam" id="2.60.40.10:FF:000088">
    <property type="entry name" value="Butyrophilin subfamily 1 member A1"/>
    <property type="match status" value="1"/>
</dbReference>
<dbReference type="PANTHER" id="PTHR24100:SF151">
    <property type="entry name" value="ICOS LIGAND"/>
    <property type="match status" value="1"/>
</dbReference>
<dbReference type="GO" id="GO:0050863">
    <property type="term" value="P:regulation of T cell activation"/>
    <property type="evidence" value="ECO:0007669"/>
    <property type="project" value="UniProtKB-ARBA"/>
</dbReference>
<evidence type="ECO:0000259" key="11">
    <source>
        <dbReference type="PROSITE" id="PS50835"/>
    </source>
</evidence>
<dbReference type="InterPro" id="IPR013783">
    <property type="entry name" value="Ig-like_fold"/>
</dbReference>
<feature type="domain" description="Ig-like" evidence="11">
    <location>
        <begin position="159"/>
        <end position="233"/>
    </location>
</feature>
<keyword evidence="6" id="KW-1015">Disulfide bond</keyword>
<dbReference type="Ensembl" id="ENSHBUT00000028530.1">
    <property type="protein sequence ID" value="ENSHBUP00000019246.1"/>
    <property type="gene ID" value="ENSHBUG00000021436.1"/>
</dbReference>
<evidence type="ECO:0000256" key="8">
    <source>
        <dbReference type="ARBA" id="ARBA00023319"/>
    </source>
</evidence>
<keyword evidence="13" id="KW-1185">Reference proteome</keyword>
<evidence type="ECO:0000256" key="1">
    <source>
        <dbReference type="ARBA" id="ARBA00004370"/>
    </source>
</evidence>
<dbReference type="Gene3D" id="2.60.40.10">
    <property type="entry name" value="Immunoglobulins"/>
    <property type="match status" value="4"/>
</dbReference>
<evidence type="ECO:0000256" key="10">
    <source>
        <dbReference type="SAM" id="Phobius"/>
    </source>
</evidence>
<dbReference type="Pfam" id="PF22705">
    <property type="entry name" value="C2-set_3"/>
    <property type="match status" value="2"/>
</dbReference>
<dbReference type="OMA" id="GEMQLMC"/>
<dbReference type="STRING" id="8153.ENSHBUP00000019246"/>
<dbReference type="GO" id="GO:0050852">
    <property type="term" value="P:T cell receptor signaling pathway"/>
    <property type="evidence" value="ECO:0007669"/>
    <property type="project" value="TreeGrafter"/>
</dbReference>
<dbReference type="SUPFAM" id="SSF48726">
    <property type="entry name" value="Immunoglobulin"/>
    <property type="match status" value="4"/>
</dbReference>
<dbReference type="GeneTree" id="ENSGT01050000244843"/>
<dbReference type="SMART" id="SM00406">
    <property type="entry name" value="IGv"/>
    <property type="match status" value="2"/>
</dbReference>
<evidence type="ECO:0000313" key="12">
    <source>
        <dbReference type="Ensembl" id="ENSHBUP00000019246.1"/>
    </source>
</evidence>
<feature type="domain" description="Ig-like" evidence="11">
    <location>
        <begin position="352"/>
        <end position="426"/>
    </location>
</feature>
<name>A0A3Q2W3G0_HAPBU</name>
<dbReference type="InterPro" id="IPR050504">
    <property type="entry name" value="IgSF_BTN/MOG"/>
</dbReference>
<comment type="subcellular location">
    <subcellularLocation>
        <location evidence="1">Membrane</location>
    </subcellularLocation>
</comment>
<keyword evidence="7" id="KW-0325">Glycoprotein</keyword>
<dbReference type="GO" id="GO:0009897">
    <property type="term" value="C:external side of plasma membrane"/>
    <property type="evidence" value="ECO:0007669"/>
    <property type="project" value="TreeGrafter"/>
</dbReference>
<dbReference type="SMART" id="SM00409">
    <property type="entry name" value="IG"/>
    <property type="match status" value="2"/>
</dbReference>
<dbReference type="GO" id="GO:0042110">
    <property type="term" value="P:T cell activation"/>
    <property type="evidence" value="ECO:0007669"/>
    <property type="project" value="UniProtKB-ARBA"/>
</dbReference>
<dbReference type="AlphaFoldDB" id="A0A3Q2W3G0"/>
<keyword evidence="8" id="KW-0393">Immunoglobulin domain</keyword>
<organism evidence="12 13">
    <name type="scientific">Haplochromis burtoni</name>
    <name type="common">Burton's mouthbrooder</name>
    <name type="synonym">Chromis burtoni</name>
    <dbReference type="NCBI Taxonomy" id="8153"/>
    <lineage>
        <taxon>Eukaryota</taxon>
        <taxon>Metazoa</taxon>
        <taxon>Chordata</taxon>
        <taxon>Craniata</taxon>
        <taxon>Vertebrata</taxon>
        <taxon>Euteleostomi</taxon>
        <taxon>Actinopterygii</taxon>
        <taxon>Neopterygii</taxon>
        <taxon>Teleostei</taxon>
        <taxon>Neoteleostei</taxon>
        <taxon>Acanthomorphata</taxon>
        <taxon>Ovalentaria</taxon>
        <taxon>Cichlomorphae</taxon>
        <taxon>Cichliformes</taxon>
        <taxon>Cichlidae</taxon>
        <taxon>African cichlids</taxon>
        <taxon>Pseudocrenilabrinae</taxon>
        <taxon>Haplochromini</taxon>
        <taxon>Haplochromis</taxon>
    </lineage>
</organism>
<dbReference type="Proteomes" id="UP000264840">
    <property type="component" value="Unplaced"/>
</dbReference>
<dbReference type="FunFam" id="2.60.40.10:FF:000142">
    <property type="entry name" value="V-set domain-containing T-cell activation inhibitor 1"/>
    <property type="match status" value="2"/>
</dbReference>
<dbReference type="InterPro" id="IPR036179">
    <property type="entry name" value="Ig-like_dom_sf"/>
</dbReference>
<dbReference type="InterPro" id="IPR013106">
    <property type="entry name" value="Ig_V-set"/>
</dbReference>
<sequence>YTLQLGFSFVFVFGFKGLIAGIIFAGQIQVIGPSQAVTVMVDDDIILPCHLKPASDASGMTFEWARPDLKPRFVHVWHEGQDLHVNQHSSFKGRTSVDITKLKYGDISLKLSKVKHTDRGIYRCYFPDLDKETTVQLFVGSVSQAVVRLTGIDQSISGVVLQCESAGWYPEPELLWLDGEGNLLSAGPTETLRGPDDLYTVSSRVTVEKRHSNNITCRVQQRNTNQSRETHIHTYFFLGNSQKIGPSPPLIAVAGDDVVLPCQLEPPVDAVQMTIEWGKPDLNPRFVFVRHNGQELQTDQNTAYKGRVSLSIDKLKHGDVSLKLSKVKVSDSGRYRLFKQSRKTVIVLSSGVMLDCKSAGWYPEPEVIWMDSEGHLLSAGPTETLRGPDDLYTVSSRVTVEKRHNNNFTCRVQQRNTNQTRETHIYVPGRRKTFNLINKIPLRQMKVLLQMKRQMEEIESKRNKIQSKFKNLPKNNRNFKMIRRGKKNCLNDTVV</sequence>
<dbReference type="GO" id="GO:1903037">
    <property type="term" value="P:regulation of leukocyte cell-cell adhesion"/>
    <property type="evidence" value="ECO:0007669"/>
    <property type="project" value="UniProtKB-ARBA"/>
</dbReference>
<evidence type="ECO:0000256" key="7">
    <source>
        <dbReference type="ARBA" id="ARBA00023180"/>
    </source>
</evidence>
<feature type="transmembrane region" description="Helical" evidence="10">
    <location>
        <begin position="6"/>
        <end position="25"/>
    </location>
</feature>
<dbReference type="InterPro" id="IPR053896">
    <property type="entry name" value="BTN3A2-like_Ig-C"/>
</dbReference>
<dbReference type="InterPro" id="IPR003599">
    <property type="entry name" value="Ig_sub"/>
</dbReference>
<dbReference type="InterPro" id="IPR007110">
    <property type="entry name" value="Ig-like_dom"/>
</dbReference>
<feature type="domain" description="Ig-like" evidence="11">
    <location>
        <begin position="33"/>
        <end position="136"/>
    </location>
</feature>
<accession>A0A3Q2W3G0</accession>
<dbReference type="PROSITE" id="PS50835">
    <property type="entry name" value="IG_LIKE"/>
    <property type="match status" value="3"/>
</dbReference>
<evidence type="ECO:0000256" key="5">
    <source>
        <dbReference type="ARBA" id="ARBA00023136"/>
    </source>
</evidence>
<dbReference type="GO" id="GO:0005102">
    <property type="term" value="F:signaling receptor binding"/>
    <property type="evidence" value="ECO:0007669"/>
    <property type="project" value="TreeGrafter"/>
</dbReference>
<comment type="similarity">
    <text evidence="9">Belongs to the SKINT family.</text>
</comment>
<evidence type="ECO:0000256" key="2">
    <source>
        <dbReference type="ARBA" id="ARBA00022692"/>
    </source>
</evidence>
<keyword evidence="3" id="KW-0732">Signal</keyword>
<proteinExistence type="inferred from homology"/>
<reference evidence="12" key="2">
    <citation type="submission" date="2025-09" db="UniProtKB">
        <authorList>
            <consortium name="Ensembl"/>
        </authorList>
    </citation>
    <scope>IDENTIFICATION</scope>
</reference>
<evidence type="ECO:0000313" key="13">
    <source>
        <dbReference type="Proteomes" id="UP000264840"/>
    </source>
</evidence>
<dbReference type="Pfam" id="PF07686">
    <property type="entry name" value="V-set"/>
    <property type="match status" value="2"/>
</dbReference>
<keyword evidence="4 10" id="KW-1133">Transmembrane helix</keyword>
<protein>
    <recommendedName>
        <fullName evidence="11">Ig-like domain-containing protein</fullName>
    </recommendedName>
</protein>
<keyword evidence="5 10" id="KW-0472">Membrane</keyword>
<keyword evidence="2 10" id="KW-0812">Transmembrane</keyword>